<organism evidence="3 4">
    <name type="scientific">Actinomyces ruminicola</name>
    <dbReference type="NCBI Taxonomy" id="332524"/>
    <lineage>
        <taxon>Bacteria</taxon>
        <taxon>Bacillati</taxon>
        <taxon>Actinomycetota</taxon>
        <taxon>Actinomycetes</taxon>
        <taxon>Actinomycetales</taxon>
        <taxon>Actinomycetaceae</taxon>
        <taxon>Actinomyces</taxon>
    </lineage>
</organism>
<protein>
    <submittedName>
        <fullName evidence="3">Uncharacterized protein</fullName>
    </submittedName>
</protein>
<name>A0A1G9TZT6_9ACTO</name>
<dbReference type="OrthoDB" id="3789453at2"/>
<dbReference type="AlphaFoldDB" id="A0A1G9TZT6"/>
<evidence type="ECO:0000256" key="1">
    <source>
        <dbReference type="SAM" id="MobiDB-lite"/>
    </source>
</evidence>
<feature type="compositionally biased region" description="Low complexity" evidence="1">
    <location>
        <begin position="52"/>
        <end position="71"/>
    </location>
</feature>
<proteinExistence type="predicted"/>
<dbReference type="Proteomes" id="UP000199671">
    <property type="component" value="Unassembled WGS sequence"/>
</dbReference>
<feature type="region of interest" description="Disordered" evidence="1">
    <location>
        <begin position="42"/>
        <end position="84"/>
    </location>
</feature>
<gene>
    <name evidence="3" type="ORF">SAMN04487766_103211</name>
</gene>
<evidence type="ECO:0000313" key="4">
    <source>
        <dbReference type="Proteomes" id="UP000199671"/>
    </source>
</evidence>
<dbReference type="EMBL" id="FNHU01000003">
    <property type="protein sequence ID" value="SDM53192.1"/>
    <property type="molecule type" value="Genomic_DNA"/>
</dbReference>
<feature type="signal peptide" evidence="2">
    <location>
        <begin position="1"/>
        <end position="30"/>
    </location>
</feature>
<feature type="chain" id="PRO_5011736135" evidence="2">
    <location>
        <begin position="31"/>
        <end position="269"/>
    </location>
</feature>
<keyword evidence="2" id="KW-0732">Signal</keyword>
<evidence type="ECO:0000256" key="2">
    <source>
        <dbReference type="SAM" id="SignalP"/>
    </source>
</evidence>
<evidence type="ECO:0000313" key="3">
    <source>
        <dbReference type="EMBL" id="SDM53192.1"/>
    </source>
</evidence>
<reference evidence="3 4" key="1">
    <citation type="submission" date="2016-10" db="EMBL/GenBank/DDBJ databases">
        <authorList>
            <person name="de Groot N.N."/>
        </authorList>
    </citation>
    <scope>NUCLEOTIDE SEQUENCE [LARGE SCALE GENOMIC DNA]</scope>
    <source>
        <strain evidence="3 4">KPR-7B</strain>
    </source>
</reference>
<dbReference type="RefSeq" id="WP_092608567.1">
    <property type="nucleotide sequence ID" value="NZ_FNHU01000003.1"/>
</dbReference>
<dbReference type="PROSITE" id="PS51257">
    <property type="entry name" value="PROKAR_LIPOPROTEIN"/>
    <property type="match status" value="1"/>
</dbReference>
<accession>A0A1G9TZT6</accession>
<sequence>MNTTILRPAPVLRRGAVALLALGLALPGIAACNDKVPVITAPETEQSKPADADSSPSPDPTSSADADTPTTGLSPLTRESQAPVDDDAVGAGAAYWDFPTSASGWWVYSLDDDGINELYNADSCTYTSAEYYYDGGSDWGDQDETEYQADRWVEFLEDEHGTVTATQEVSTSVTDSEGDPVEMIMVDSRYNEDDGDAVRNISWLRVFSSADDYTMLMLSYTCGVDDVDQTDLNGLVSRTHIVNPGPAKMEDGAPGKSSGGSSTGNDDMV</sequence>
<feature type="region of interest" description="Disordered" evidence="1">
    <location>
        <begin position="241"/>
        <end position="269"/>
    </location>
</feature>